<evidence type="ECO:0000256" key="2">
    <source>
        <dbReference type="ARBA" id="ARBA00004141"/>
    </source>
</evidence>
<dbReference type="Gene3D" id="1.20.120.1770">
    <property type="match status" value="1"/>
</dbReference>
<evidence type="ECO:0000256" key="10">
    <source>
        <dbReference type="ARBA" id="ARBA00023136"/>
    </source>
</evidence>
<accession>A0A813UFP6</accession>
<feature type="transmembrane region" description="Helical" evidence="11">
    <location>
        <begin position="12"/>
        <end position="35"/>
    </location>
</feature>
<dbReference type="GO" id="GO:0046872">
    <property type="term" value="F:metal ion binding"/>
    <property type="evidence" value="ECO:0007669"/>
    <property type="project" value="UniProtKB-KW"/>
</dbReference>
<reference evidence="13" key="1">
    <citation type="submission" date="2021-02" db="EMBL/GenBank/DDBJ databases">
        <authorList>
            <person name="Nowell W R."/>
        </authorList>
    </citation>
    <scope>NUCLEOTIDE SEQUENCE</scope>
</reference>
<dbReference type="EMBL" id="CAJOAZ010004608">
    <property type="protein sequence ID" value="CAF4067491.1"/>
    <property type="molecule type" value="Genomic_DNA"/>
</dbReference>
<keyword evidence="3" id="KW-0813">Transport</keyword>
<keyword evidence="5 11" id="KW-0812">Transmembrane</keyword>
<dbReference type="GO" id="GO:0016491">
    <property type="term" value="F:oxidoreductase activity"/>
    <property type="evidence" value="ECO:0007669"/>
    <property type="project" value="InterPro"/>
</dbReference>
<dbReference type="PANTHER" id="PTHR10106">
    <property type="entry name" value="CYTOCHROME B561-RELATED"/>
    <property type="match status" value="1"/>
</dbReference>
<keyword evidence="10 11" id="KW-0472">Membrane</keyword>
<evidence type="ECO:0000256" key="3">
    <source>
        <dbReference type="ARBA" id="ARBA00022448"/>
    </source>
</evidence>
<dbReference type="Proteomes" id="UP000663845">
    <property type="component" value="Unassembled WGS sequence"/>
</dbReference>
<proteinExistence type="predicted"/>
<dbReference type="Proteomes" id="UP000663844">
    <property type="component" value="Unassembled WGS sequence"/>
</dbReference>
<dbReference type="PROSITE" id="PS50939">
    <property type="entry name" value="CYTOCHROME_B561"/>
    <property type="match status" value="1"/>
</dbReference>
<evidence type="ECO:0000256" key="4">
    <source>
        <dbReference type="ARBA" id="ARBA00022617"/>
    </source>
</evidence>
<feature type="transmembrane region" description="Helical" evidence="11">
    <location>
        <begin position="88"/>
        <end position="109"/>
    </location>
</feature>
<evidence type="ECO:0000256" key="6">
    <source>
        <dbReference type="ARBA" id="ARBA00022723"/>
    </source>
</evidence>
<keyword evidence="9" id="KW-0408">Iron</keyword>
<protein>
    <recommendedName>
        <fullName evidence="12">Cytochrome b561 domain-containing protein</fullName>
    </recommendedName>
</protein>
<evidence type="ECO:0000256" key="5">
    <source>
        <dbReference type="ARBA" id="ARBA00022692"/>
    </source>
</evidence>
<dbReference type="SMART" id="SM00665">
    <property type="entry name" value="B561"/>
    <property type="match status" value="1"/>
</dbReference>
<feature type="transmembrane region" description="Helical" evidence="11">
    <location>
        <begin position="165"/>
        <end position="183"/>
    </location>
</feature>
<evidence type="ECO:0000256" key="8">
    <source>
        <dbReference type="ARBA" id="ARBA00022989"/>
    </source>
</evidence>
<keyword evidence="6" id="KW-0479">Metal-binding</keyword>
<evidence type="ECO:0000256" key="9">
    <source>
        <dbReference type="ARBA" id="ARBA00023004"/>
    </source>
</evidence>
<organism evidence="13 15">
    <name type="scientific">Adineta steineri</name>
    <dbReference type="NCBI Taxonomy" id="433720"/>
    <lineage>
        <taxon>Eukaryota</taxon>
        <taxon>Metazoa</taxon>
        <taxon>Spiralia</taxon>
        <taxon>Gnathifera</taxon>
        <taxon>Rotifera</taxon>
        <taxon>Eurotatoria</taxon>
        <taxon>Bdelloidea</taxon>
        <taxon>Adinetida</taxon>
        <taxon>Adinetidae</taxon>
        <taxon>Adineta</taxon>
    </lineage>
</organism>
<dbReference type="InterPro" id="IPR006593">
    <property type="entry name" value="Cyt_b561/ferric_Rdtase_TM"/>
</dbReference>
<comment type="caution">
    <text evidence="13">The sequence shown here is derived from an EMBL/GenBank/DDBJ whole genome shotgun (WGS) entry which is preliminary data.</text>
</comment>
<keyword evidence="4" id="KW-0349">Heme</keyword>
<feature type="transmembrane region" description="Helical" evidence="11">
    <location>
        <begin position="203"/>
        <end position="223"/>
    </location>
</feature>
<evidence type="ECO:0000259" key="12">
    <source>
        <dbReference type="PROSITE" id="PS50939"/>
    </source>
</evidence>
<feature type="transmembrane region" description="Helical" evidence="11">
    <location>
        <begin position="55"/>
        <end position="76"/>
    </location>
</feature>
<feature type="transmembrane region" description="Helical" evidence="11">
    <location>
        <begin position="129"/>
        <end position="153"/>
    </location>
</feature>
<dbReference type="GO" id="GO:0016020">
    <property type="term" value="C:membrane"/>
    <property type="evidence" value="ECO:0007669"/>
    <property type="project" value="UniProtKB-SubCell"/>
</dbReference>
<sequence>MFAIFGKDRDLAYPTLLTVCEILGLFSIFLSGLLFDKKLYASKYVYSWDTNPFSFHPLMMTLGLLFCYGNAILLYRTFKSTPKPIVKILHASLLILSLIFAGIGFAAVIRGKYLGKRPHFQSFHSWLGLTTVALFVLQWICGFVSFLVPQLSLNIRQAYMPSHRLWGKIIFLSATVAILTGLSEHGYGSSFFTAGDAERKRRLILNFFGVFTSLFSLFVIYLLSNPEYRRLPDEEVVTNESNT</sequence>
<comment type="cofactor">
    <cofactor evidence="1">
        <name>heme b</name>
        <dbReference type="ChEBI" id="CHEBI:60344"/>
    </cofactor>
</comment>
<keyword evidence="7" id="KW-0249">Electron transport</keyword>
<evidence type="ECO:0000256" key="11">
    <source>
        <dbReference type="SAM" id="Phobius"/>
    </source>
</evidence>
<evidence type="ECO:0000256" key="7">
    <source>
        <dbReference type="ARBA" id="ARBA00022982"/>
    </source>
</evidence>
<keyword evidence="8 11" id="KW-1133">Transmembrane helix</keyword>
<gene>
    <name evidence="13" type="ORF">JYZ213_LOCUS6368</name>
    <name evidence="14" type="ORF">OXD698_LOCUS33518</name>
</gene>
<dbReference type="AlphaFoldDB" id="A0A813UFP6"/>
<feature type="domain" description="Cytochrome b561" evidence="12">
    <location>
        <begin position="19"/>
        <end position="224"/>
    </location>
</feature>
<dbReference type="InterPro" id="IPR043205">
    <property type="entry name" value="CYB561/CYBRD1-like"/>
</dbReference>
<dbReference type="Pfam" id="PF03188">
    <property type="entry name" value="Cytochrom_B561"/>
    <property type="match status" value="1"/>
</dbReference>
<evidence type="ECO:0000313" key="13">
    <source>
        <dbReference type="EMBL" id="CAF0822084.1"/>
    </source>
</evidence>
<dbReference type="EMBL" id="CAJNOG010000039">
    <property type="protein sequence ID" value="CAF0822084.1"/>
    <property type="molecule type" value="Genomic_DNA"/>
</dbReference>
<evidence type="ECO:0000313" key="14">
    <source>
        <dbReference type="EMBL" id="CAF4067491.1"/>
    </source>
</evidence>
<name>A0A813UFP6_9BILA</name>
<dbReference type="PANTHER" id="PTHR10106:SF0">
    <property type="entry name" value="LD36721P"/>
    <property type="match status" value="1"/>
</dbReference>
<evidence type="ECO:0000256" key="1">
    <source>
        <dbReference type="ARBA" id="ARBA00001970"/>
    </source>
</evidence>
<evidence type="ECO:0000313" key="15">
    <source>
        <dbReference type="Proteomes" id="UP000663845"/>
    </source>
</evidence>
<comment type="subcellular location">
    <subcellularLocation>
        <location evidence="2">Membrane</location>
        <topology evidence="2">Multi-pass membrane protein</topology>
    </subcellularLocation>
</comment>